<protein>
    <submittedName>
        <fullName evidence="3">Low phytic acid3</fullName>
    </submittedName>
</protein>
<proteinExistence type="predicted"/>
<reference evidence="3" key="1">
    <citation type="submission" date="2017-02" db="UniProtKB">
        <authorList>
            <consortium name="WormBaseParasite"/>
        </authorList>
    </citation>
    <scope>IDENTIFICATION</scope>
</reference>
<dbReference type="AlphaFoldDB" id="A0A0M3I0V2"/>
<feature type="compositionally biased region" description="Low complexity" evidence="1">
    <location>
        <begin position="85"/>
        <end position="105"/>
    </location>
</feature>
<dbReference type="Proteomes" id="UP000036681">
    <property type="component" value="Unplaced"/>
</dbReference>
<organism evidence="2 3">
    <name type="scientific">Ascaris lumbricoides</name>
    <name type="common">Giant roundworm</name>
    <dbReference type="NCBI Taxonomy" id="6252"/>
    <lineage>
        <taxon>Eukaryota</taxon>
        <taxon>Metazoa</taxon>
        <taxon>Ecdysozoa</taxon>
        <taxon>Nematoda</taxon>
        <taxon>Chromadorea</taxon>
        <taxon>Rhabditida</taxon>
        <taxon>Spirurina</taxon>
        <taxon>Ascaridomorpha</taxon>
        <taxon>Ascaridoidea</taxon>
        <taxon>Ascarididae</taxon>
        <taxon>Ascaris</taxon>
    </lineage>
</organism>
<evidence type="ECO:0000313" key="3">
    <source>
        <dbReference type="WBParaSite" id="ALUE_0000981601-mRNA-1"/>
    </source>
</evidence>
<feature type="region of interest" description="Disordered" evidence="1">
    <location>
        <begin position="75"/>
        <end position="119"/>
    </location>
</feature>
<dbReference type="WBParaSite" id="ALUE_0000981601-mRNA-1">
    <property type="protein sequence ID" value="ALUE_0000981601-mRNA-1"/>
    <property type="gene ID" value="ALUE_0000981601"/>
</dbReference>
<sequence length="389" mass="43401">LPGLYTAARPFYIFNQGTCCYFHNYCSRICESAPSDTCDGEEVLRKRATAEIHREDSSFRTLTELLPSRVHKCLDENPEDSAKMPSPSTSQASSESAEANNQQSSIKVEEDGNSPSQYATFAPCTSRSAEFVALLNAAFADSMQKRNEEALKKLQEAIRMKEGFDTGLDDNGRADVFSKKGLTALYSTLADDVSLVDNAFACQMNKTIDLTEKATICEMWLNALREILPAESTRWISHYQFSVYYCFHMEAVCITPDVENSLWRQLLWCGNLRDGKPLLLKMGLRGQDLLVCCGKIRETVEEIIASKLDILLSLSFIGAQYCDVSDEESANFIENELHAIEDLVKGNYPAETAALMVQKVYRIGNNLEKQRSALVERNAIAEHALGTVS</sequence>
<evidence type="ECO:0000313" key="2">
    <source>
        <dbReference type="Proteomes" id="UP000036681"/>
    </source>
</evidence>
<accession>A0A0M3I0V2</accession>
<keyword evidence="2" id="KW-1185">Reference proteome</keyword>
<evidence type="ECO:0000256" key="1">
    <source>
        <dbReference type="SAM" id="MobiDB-lite"/>
    </source>
</evidence>
<name>A0A0M3I0V2_ASCLU</name>